<dbReference type="GO" id="GO:0003677">
    <property type="term" value="F:DNA binding"/>
    <property type="evidence" value="ECO:0007669"/>
    <property type="project" value="UniProtKB-UniRule"/>
</dbReference>
<evidence type="ECO:0000256" key="2">
    <source>
        <dbReference type="PROSITE-ProRule" id="PRU00335"/>
    </source>
</evidence>
<keyword evidence="5" id="KW-1185">Reference proteome</keyword>
<proteinExistence type="predicted"/>
<protein>
    <submittedName>
        <fullName evidence="4">Transcriptional regulator, TetR family</fullName>
    </submittedName>
</protein>
<feature type="DNA-binding region" description="H-T-H motif" evidence="2">
    <location>
        <begin position="23"/>
        <end position="42"/>
    </location>
</feature>
<name>D5V436_ARCNC</name>
<dbReference type="SUPFAM" id="SSF46689">
    <property type="entry name" value="Homeodomain-like"/>
    <property type="match status" value="1"/>
</dbReference>
<evidence type="ECO:0000313" key="4">
    <source>
        <dbReference type="EMBL" id="ADG92864.1"/>
    </source>
</evidence>
<dbReference type="KEGG" id="ant:Arnit_1205"/>
<keyword evidence="1 2" id="KW-0238">DNA-binding</keyword>
<evidence type="ECO:0000256" key="1">
    <source>
        <dbReference type="ARBA" id="ARBA00023125"/>
    </source>
</evidence>
<dbReference type="PROSITE" id="PS50977">
    <property type="entry name" value="HTH_TETR_2"/>
    <property type="match status" value="1"/>
</dbReference>
<feature type="domain" description="HTH tetR-type" evidence="3">
    <location>
        <begin position="1"/>
        <end position="60"/>
    </location>
</feature>
<dbReference type="RefSeq" id="WP_013135009.1">
    <property type="nucleotide sequence ID" value="NC_014166.1"/>
</dbReference>
<gene>
    <name evidence="4" type="ordered locus">Arnit_1205</name>
</gene>
<dbReference type="STRING" id="572480.Arnit_1205"/>
<dbReference type="Gene3D" id="1.10.357.10">
    <property type="entry name" value="Tetracycline Repressor, domain 2"/>
    <property type="match status" value="1"/>
</dbReference>
<evidence type="ECO:0000313" key="5">
    <source>
        <dbReference type="Proteomes" id="UP000000939"/>
    </source>
</evidence>
<evidence type="ECO:0000259" key="3">
    <source>
        <dbReference type="PROSITE" id="PS50977"/>
    </source>
</evidence>
<dbReference type="eggNOG" id="COG1309">
    <property type="taxonomic scope" value="Bacteria"/>
</dbReference>
<dbReference type="Proteomes" id="UP000000939">
    <property type="component" value="Chromosome"/>
</dbReference>
<dbReference type="InterPro" id="IPR001647">
    <property type="entry name" value="HTH_TetR"/>
</dbReference>
<dbReference type="HOGENOM" id="CLU_095332_1_0_7"/>
<dbReference type="InterPro" id="IPR009057">
    <property type="entry name" value="Homeodomain-like_sf"/>
</dbReference>
<accession>D5V436</accession>
<dbReference type="AlphaFoldDB" id="D5V436"/>
<sequence length="179" mass="21464">MRKEDWMDSSLKLVSKHGVDILKIDSLCKKLKVTKGSFYHHFKSHKIFIEEILEYWYKTFTMDIIEKSKQFENNPLKQMELLNNTIYSKDLNIEIEFRAWGLRNELVLPYMEKIDKERILILRNIQDKLNPNLDEKINEEMTLLIYCKFLGTLFIQPRLSSTRNKELDDFLLNLVLSSK</sequence>
<dbReference type="EMBL" id="CP001999">
    <property type="protein sequence ID" value="ADG92864.1"/>
    <property type="molecule type" value="Genomic_DNA"/>
</dbReference>
<dbReference type="Pfam" id="PF00440">
    <property type="entry name" value="TetR_N"/>
    <property type="match status" value="1"/>
</dbReference>
<reference evidence="4 5" key="1">
    <citation type="journal article" date="2010" name="Stand. Genomic Sci.">
        <title>Complete genome sequence of Arcobacter nitrofigilis type strain (CI).</title>
        <authorList>
            <person name="Pati A."/>
            <person name="Gronow S."/>
            <person name="Lapidus A."/>
            <person name="Copeland A."/>
            <person name="Glavina Del Rio T."/>
            <person name="Nolan M."/>
            <person name="Lucas S."/>
            <person name="Tice H."/>
            <person name="Cheng J.F."/>
            <person name="Han C."/>
            <person name="Chertkov O."/>
            <person name="Bruce D."/>
            <person name="Tapia R."/>
            <person name="Goodwin L."/>
            <person name="Pitluck S."/>
            <person name="Liolios K."/>
            <person name="Ivanova N."/>
            <person name="Mavromatis K."/>
            <person name="Chen A."/>
            <person name="Palaniappan K."/>
            <person name="Land M."/>
            <person name="Hauser L."/>
            <person name="Chang Y.J."/>
            <person name="Jeffries C.D."/>
            <person name="Detter J.C."/>
            <person name="Rohde M."/>
            <person name="Goker M."/>
            <person name="Bristow J."/>
            <person name="Eisen J.A."/>
            <person name="Markowitz V."/>
            <person name="Hugenholtz P."/>
            <person name="Klenk H.P."/>
            <person name="Kyrpides N.C."/>
        </authorList>
    </citation>
    <scope>NUCLEOTIDE SEQUENCE [LARGE SCALE GENOMIC DNA]</scope>
    <source>
        <strain evidence="5">ATCC 33309 / DSM 7299 / CCUG 15893 / LMG 7604 / NCTC 12251 / CI</strain>
    </source>
</reference>
<dbReference type="OrthoDB" id="3218408at2"/>
<organism evidence="4 5">
    <name type="scientific">Arcobacter nitrofigilis (strain ATCC 33309 / DSM 7299 / CCUG 15893 / LMG 7604 / NCTC 12251 / CI)</name>
    <name type="common">Campylobacter nitrofigilis</name>
    <dbReference type="NCBI Taxonomy" id="572480"/>
    <lineage>
        <taxon>Bacteria</taxon>
        <taxon>Pseudomonadati</taxon>
        <taxon>Campylobacterota</taxon>
        <taxon>Epsilonproteobacteria</taxon>
        <taxon>Campylobacterales</taxon>
        <taxon>Arcobacteraceae</taxon>
        <taxon>Arcobacter</taxon>
    </lineage>
</organism>